<evidence type="ECO:0008006" key="4">
    <source>
        <dbReference type="Google" id="ProtNLM"/>
    </source>
</evidence>
<evidence type="ECO:0000313" key="2">
    <source>
        <dbReference type="EMBL" id="AHF03214.1"/>
    </source>
</evidence>
<name>W0E1Y1_MARPU</name>
<feature type="chain" id="PRO_5004787439" description="NlpBDapX family lipoprotein" evidence="1">
    <location>
        <begin position="27"/>
        <end position="393"/>
    </location>
</feature>
<dbReference type="Proteomes" id="UP000005275">
    <property type="component" value="Chromosome"/>
</dbReference>
<dbReference type="PROSITE" id="PS51257">
    <property type="entry name" value="PROKAR_LIPOPROTEIN"/>
    <property type="match status" value="1"/>
</dbReference>
<keyword evidence="3" id="KW-1185">Reference proteome</keyword>
<reference evidence="2 3" key="1">
    <citation type="submission" date="2013-12" db="EMBL/GenBank/DDBJ databases">
        <authorList>
            <consortium name="DOE Joint Genome Institute"/>
            <person name="Bryant D.A."/>
            <person name="Huntemann M."/>
            <person name="Han J."/>
            <person name="Chen A."/>
            <person name="Kyrpides N."/>
            <person name="Mavromatis K."/>
            <person name="Markowitz V."/>
            <person name="Palaniappan K."/>
            <person name="Ivanova N."/>
            <person name="Schaumberg A."/>
            <person name="Pati A."/>
            <person name="Liolios K."/>
            <person name="Nordberg H.P."/>
            <person name="Cantor M.N."/>
            <person name="Hua S.X."/>
            <person name="Woyke T."/>
        </authorList>
    </citation>
    <scope>NUCLEOTIDE SEQUENCE [LARGE SCALE GENOMIC DNA]</scope>
    <source>
        <strain evidence="2 3">984</strain>
    </source>
</reference>
<feature type="signal peptide" evidence="1">
    <location>
        <begin position="1"/>
        <end position="26"/>
    </location>
</feature>
<dbReference type="Pfam" id="PF06804">
    <property type="entry name" value="Lipoprotein_18"/>
    <property type="match status" value="1"/>
</dbReference>
<dbReference type="HOGENOM" id="CLU_056157_0_0_6"/>
<organism evidence="2 3">
    <name type="scientific">Marichromatium purpuratum 984</name>
    <dbReference type="NCBI Taxonomy" id="765910"/>
    <lineage>
        <taxon>Bacteria</taxon>
        <taxon>Pseudomonadati</taxon>
        <taxon>Pseudomonadota</taxon>
        <taxon>Gammaproteobacteria</taxon>
        <taxon>Chromatiales</taxon>
        <taxon>Chromatiaceae</taxon>
        <taxon>Marichromatium</taxon>
    </lineage>
</organism>
<dbReference type="eggNOG" id="COG3317">
    <property type="taxonomic scope" value="Bacteria"/>
</dbReference>
<dbReference type="AlphaFoldDB" id="W0E1Y1"/>
<evidence type="ECO:0000256" key="1">
    <source>
        <dbReference type="SAM" id="SignalP"/>
    </source>
</evidence>
<dbReference type="STRING" id="765910.MARPU_04440"/>
<dbReference type="EMBL" id="CP007031">
    <property type="protein sequence ID" value="AHF03214.1"/>
    <property type="molecule type" value="Genomic_DNA"/>
</dbReference>
<evidence type="ECO:0000313" key="3">
    <source>
        <dbReference type="Proteomes" id="UP000005275"/>
    </source>
</evidence>
<dbReference type="InterPro" id="IPR042268">
    <property type="entry name" value="BamC_C"/>
</dbReference>
<dbReference type="InterPro" id="IPR010653">
    <property type="entry name" value="NlpB/DapX"/>
</dbReference>
<sequence>MRASFWLPGVCAVAILVPLMAGCSMSAVNDALPDQRLAYKKQREAGENLEVPPDLVGSSFDDALDVPGVVAGTTTYSEYSGSRAARARIAASGSSEVLPEVADVELKRRGDERWLEVEGSPQQVWSRVVAFWREQGILLLDQNPAVGVMRTDWLDNRAEIRKDFVTRMLSKVVEGVYATSTRDQYRVRIERGTGAGTTDVHLSHRGMEEKLVTNALGDSAGTVWEPSGRDAGKEAEMLRRLMIYLGASTQRAATVVAAGGDTVAPQRARLTEDGGVQVLAIDEEFRRAWRLTGSALDRAGFAVEDRDQSRGLYYVRYGGEGGRAVEGEEKRGMFSRLAFWRGKGESEEGVRQYLIQVEGDTQKSRVRVLDDKGRIDDSASAERILGLLQAEIR</sequence>
<protein>
    <recommendedName>
        <fullName evidence="4">NlpBDapX family lipoprotein</fullName>
    </recommendedName>
</protein>
<dbReference type="KEGG" id="mpur:MARPU_04440"/>
<proteinExistence type="predicted"/>
<gene>
    <name evidence="2" type="ORF">MARPU_04440</name>
</gene>
<keyword evidence="1" id="KW-0732">Signal</keyword>
<dbReference type="Gene3D" id="3.30.310.170">
    <property type="entry name" value="Outer membrane protein assembly factor BamC"/>
    <property type="match status" value="1"/>
</dbReference>
<accession>W0E1Y1</accession>